<keyword evidence="2" id="KW-1185">Reference proteome</keyword>
<evidence type="ECO:0000313" key="1">
    <source>
        <dbReference type="EMBL" id="MEX5726678.1"/>
    </source>
</evidence>
<reference evidence="1 2" key="1">
    <citation type="submission" date="2024-06" db="EMBL/GenBank/DDBJ databases">
        <title>Genome of Rhodovulum iodosum, a marine photoferrotroph.</title>
        <authorList>
            <person name="Bianchini G."/>
            <person name="Nikeleit V."/>
            <person name="Kappler A."/>
            <person name="Bryce C."/>
            <person name="Sanchez-Baracaldo P."/>
        </authorList>
    </citation>
    <scope>NUCLEOTIDE SEQUENCE [LARGE SCALE GENOMIC DNA]</scope>
    <source>
        <strain evidence="1 2">UT/N1</strain>
    </source>
</reference>
<organism evidence="1 2">
    <name type="scientific">Rhodovulum iodosum</name>
    <dbReference type="NCBI Taxonomy" id="68291"/>
    <lineage>
        <taxon>Bacteria</taxon>
        <taxon>Pseudomonadati</taxon>
        <taxon>Pseudomonadota</taxon>
        <taxon>Alphaproteobacteria</taxon>
        <taxon>Rhodobacterales</taxon>
        <taxon>Paracoccaceae</taxon>
        <taxon>Rhodovulum</taxon>
    </lineage>
</organism>
<dbReference type="RefSeq" id="WP_125403964.1">
    <property type="nucleotide sequence ID" value="NZ_JBEHHI010000001.1"/>
</dbReference>
<protein>
    <submittedName>
        <fullName evidence="1">Uncharacterized protein</fullName>
    </submittedName>
</protein>
<dbReference type="Proteomes" id="UP001560019">
    <property type="component" value="Unassembled WGS sequence"/>
</dbReference>
<proteinExistence type="predicted"/>
<comment type="caution">
    <text evidence="1">The sequence shown here is derived from an EMBL/GenBank/DDBJ whole genome shotgun (WGS) entry which is preliminary data.</text>
</comment>
<evidence type="ECO:0000313" key="2">
    <source>
        <dbReference type="Proteomes" id="UP001560019"/>
    </source>
</evidence>
<dbReference type="EMBL" id="JBEHHI010000001">
    <property type="protein sequence ID" value="MEX5726678.1"/>
    <property type="molecule type" value="Genomic_DNA"/>
</dbReference>
<accession>A0ABV3XMZ4</accession>
<sequence>MNDRDTALILATNMMKETAEKSATKSCATLHARLRNWRAKAMIHTRPKESDDFASAEIAVWQATGCPLPREVFEEFRDVADPEARIHHMCAAAIATADCELETLIENKIDAYLEDCAAAHARGDHLDKLANLAANAEDKPVFRGRRKRVQVSGVPV</sequence>
<name>A0ABV3XMZ4_9RHOB</name>
<gene>
    <name evidence="1" type="ORF">Ga0609869_000031</name>
</gene>